<reference evidence="1 2" key="1">
    <citation type="submission" date="2019-08" db="EMBL/GenBank/DDBJ databases">
        <title>Genome of Phaeodactylibacter luteus.</title>
        <authorList>
            <person name="Bowman J.P."/>
        </authorList>
    </citation>
    <scope>NUCLEOTIDE SEQUENCE [LARGE SCALE GENOMIC DNA]</scope>
    <source>
        <strain evidence="1 2">KCTC 42180</strain>
    </source>
</reference>
<gene>
    <name evidence="1" type="ORF">FRY97_07965</name>
</gene>
<dbReference type="AlphaFoldDB" id="A0A5C6RNG4"/>
<sequence>MLRGSLSARPLALQASGLAFGHPSAALGQCQAKAQKAGTPAAVLAHARGRAPSCCPPACGP</sequence>
<proteinExistence type="predicted"/>
<accession>A0A5C6RNG4</accession>
<comment type="caution">
    <text evidence="1">The sequence shown here is derived from an EMBL/GenBank/DDBJ whole genome shotgun (WGS) entry which is preliminary data.</text>
</comment>
<name>A0A5C6RNG4_9BACT</name>
<dbReference type="EMBL" id="VOOR01000013">
    <property type="protein sequence ID" value="TXB63747.1"/>
    <property type="molecule type" value="Genomic_DNA"/>
</dbReference>
<keyword evidence="2" id="KW-1185">Reference proteome</keyword>
<evidence type="ECO:0000313" key="1">
    <source>
        <dbReference type="EMBL" id="TXB63747.1"/>
    </source>
</evidence>
<organism evidence="1 2">
    <name type="scientific">Phaeodactylibacter luteus</name>
    <dbReference type="NCBI Taxonomy" id="1564516"/>
    <lineage>
        <taxon>Bacteria</taxon>
        <taxon>Pseudomonadati</taxon>
        <taxon>Bacteroidota</taxon>
        <taxon>Saprospiria</taxon>
        <taxon>Saprospirales</taxon>
        <taxon>Haliscomenobacteraceae</taxon>
        <taxon>Phaeodactylibacter</taxon>
    </lineage>
</organism>
<evidence type="ECO:0000313" key="2">
    <source>
        <dbReference type="Proteomes" id="UP000321580"/>
    </source>
</evidence>
<protein>
    <submittedName>
        <fullName evidence="1">Uncharacterized protein</fullName>
    </submittedName>
</protein>
<dbReference type="Proteomes" id="UP000321580">
    <property type="component" value="Unassembled WGS sequence"/>
</dbReference>